<feature type="binding site" evidence="5">
    <location>
        <position position="205"/>
    </location>
    <ligand>
        <name>a divalent metal cation</name>
        <dbReference type="ChEBI" id="CHEBI:60240"/>
        <label>1</label>
    </ligand>
</feature>
<dbReference type="GO" id="GO:0046872">
    <property type="term" value="F:metal ion binding"/>
    <property type="evidence" value="ECO:0007669"/>
    <property type="project" value="UniProtKB-KW"/>
</dbReference>
<accession>A0A1D7TLD2</accession>
<dbReference type="Gene3D" id="3.40.1390.30">
    <property type="entry name" value="NIF3 (NGG1p interacting factor 3)-like"/>
    <property type="match status" value="2"/>
</dbReference>
<feature type="binding site" evidence="5">
    <location>
        <position position="209"/>
    </location>
    <ligand>
        <name>a divalent metal cation</name>
        <dbReference type="ChEBI" id="CHEBI:60240"/>
        <label>1</label>
    </ligand>
</feature>
<gene>
    <name evidence="6" type="ORF">SHALO_2038</name>
</gene>
<feature type="binding site" evidence="5">
    <location>
        <position position="62"/>
    </location>
    <ligand>
        <name>a divalent metal cation</name>
        <dbReference type="ChEBI" id="CHEBI:60240"/>
        <label>1</label>
    </ligand>
</feature>
<dbReference type="PANTHER" id="PTHR13799">
    <property type="entry name" value="NGG1 INTERACTING FACTOR 3"/>
    <property type="match status" value="1"/>
</dbReference>
<dbReference type="EMBL" id="CP017111">
    <property type="protein sequence ID" value="AOO65809.1"/>
    <property type="molecule type" value="Genomic_DNA"/>
</dbReference>
<dbReference type="InterPro" id="IPR036069">
    <property type="entry name" value="DUF34/NIF3_sf"/>
</dbReference>
<dbReference type="Proteomes" id="UP000094609">
    <property type="component" value="Chromosome"/>
</dbReference>
<dbReference type="AlphaFoldDB" id="A0A1D7TLD2"/>
<evidence type="ECO:0000256" key="4">
    <source>
        <dbReference type="ARBA" id="ARBA00022723"/>
    </source>
</evidence>
<protein>
    <recommendedName>
        <fullName evidence="3">GTP cyclohydrolase 1 type 2 homolog</fullName>
    </recommendedName>
</protein>
<evidence type="ECO:0000256" key="1">
    <source>
        <dbReference type="ARBA" id="ARBA00006964"/>
    </source>
</evidence>
<dbReference type="KEGG" id="shal:SHALO_2038"/>
<dbReference type="PATRIC" id="fig|1193502.14.peg.2071"/>
<feature type="binding site" evidence="5">
    <location>
        <position position="101"/>
    </location>
    <ligand>
        <name>a divalent metal cation</name>
        <dbReference type="ChEBI" id="CHEBI:60240"/>
        <label>1</label>
    </ligand>
</feature>
<evidence type="ECO:0000313" key="6">
    <source>
        <dbReference type="EMBL" id="AOO65809.1"/>
    </source>
</evidence>
<dbReference type="SUPFAM" id="SSF102705">
    <property type="entry name" value="NIF3 (NGG1p interacting factor 3)-like"/>
    <property type="match status" value="1"/>
</dbReference>
<dbReference type="InterPro" id="IPR002678">
    <property type="entry name" value="DUF34/NIF3"/>
</dbReference>
<proteinExistence type="inferred from homology"/>
<evidence type="ECO:0000256" key="3">
    <source>
        <dbReference type="ARBA" id="ARBA00022112"/>
    </source>
</evidence>
<comment type="similarity">
    <text evidence="1">Belongs to the GTP cyclohydrolase I type 2/NIF3 family.</text>
</comment>
<organism evidence="6 7">
    <name type="scientific">Sulfurospirillum halorespirans DSM 13726</name>
    <dbReference type="NCBI Taxonomy" id="1193502"/>
    <lineage>
        <taxon>Bacteria</taxon>
        <taxon>Pseudomonadati</taxon>
        <taxon>Campylobacterota</taxon>
        <taxon>Epsilonproteobacteria</taxon>
        <taxon>Campylobacterales</taxon>
        <taxon>Sulfurospirillaceae</taxon>
        <taxon>Sulfurospirillum</taxon>
    </lineage>
</organism>
<sequence length="239" mass="26915">MKVGALYDFLDTLSPFATQASWDNSGLLIGSREDEVEQIYLSLDVDSALLEEVAENSLIITHHPLIFSSLKQLNFAKYPSNLIQIMVQKKISLIAMHTNFDLSHLNAFVASKLGFEIVESNEFVAYCEVNQRLDDLALHVKHVLGIENLRIVRAKEWVGRCAITTGAGGDLISKIEADCFLSGDLKYHQAMEAKENNLSLIDIGHFESERYFPECLAQYLKNLPLKAIMSNSKNPFEYK</sequence>
<dbReference type="Pfam" id="PF01784">
    <property type="entry name" value="DUF34_NIF3"/>
    <property type="match status" value="1"/>
</dbReference>
<dbReference type="STRING" id="1193502.SHALO_2038"/>
<dbReference type="FunFam" id="3.40.1390.30:FF:000001">
    <property type="entry name" value="GTP cyclohydrolase 1 type 2"/>
    <property type="match status" value="1"/>
</dbReference>
<dbReference type="RefSeq" id="WP_069478444.1">
    <property type="nucleotide sequence ID" value="NZ_CP017111.1"/>
</dbReference>
<dbReference type="NCBIfam" id="TIGR00486">
    <property type="entry name" value="YbgI_SA1388"/>
    <property type="match status" value="1"/>
</dbReference>
<keyword evidence="4 5" id="KW-0479">Metal-binding</keyword>
<feature type="binding site" evidence="5">
    <location>
        <position position="63"/>
    </location>
    <ligand>
        <name>a divalent metal cation</name>
        <dbReference type="ChEBI" id="CHEBI:60240"/>
        <label>1</label>
    </ligand>
</feature>
<reference evidence="7" key="1">
    <citation type="submission" date="2016-08" db="EMBL/GenBank/DDBJ databases">
        <title>Complete genome sequence of the organohalide-respiring Epsilonproteobacterium Sulfurospirillum halorespirans.</title>
        <authorList>
            <person name="Goris T."/>
            <person name="Zimmermann J."/>
            <person name="Schenz B."/>
            <person name="Lemos M."/>
            <person name="Hackermueller J."/>
            <person name="Diekert G."/>
        </authorList>
    </citation>
    <scope>NUCLEOTIDE SEQUENCE [LARGE SCALE GENOMIC DNA]</scope>
    <source>
        <strain>DSM 13726</strain>
        <strain evidence="7">PCE-M2</strain>
    </source>
</reference>
<evidence type="ECO:0000313" key="7">
    <source>
        <dbReference type="Proteomes" id="UP000094609"/>
    </source>
</evidence>
<name>A0A1D7TLD2_9BACT</name>
<evidence type="ECO:0000256" key="2">
    <source>
        <dbReference type="ARBA" id="ARBA00011643"/>
    </source>
</evidence>
<dbReference type="GO" id="GO:0005737">
    <property type="term" value="C:cytoplasm"/>
    <property type="evidence" value="ECO:0007669"/>
    <property type="project" value="TreeGrafter"/>
</dbReference>
<comment type="subunit">
    <text evidence="2">Homohexamer.</text>
</comment>
<keyword evidence="7" id="KW-1185">Reference proteome</keyword>
<dbReference type="PANTHER" id="PTHR13799:SF14">
    <property type="entry name" value="GTP CYCLOHYDROLASE 1 TYPE 2 HOMOLOG"/>
    <property type="match status" value="1"/>
</dbReference>
<evidence type="ECO:0000256" key="5">
    <source>
        <dbReference type="PIRSR" id="PIRSR602678-1"/>
    </source>
</evidence>